<accession>A0A370GV78</accession>
<dbReference type="OrthoDB" id="2476294at2"/>
<reference evidence="2 3" key="1">
    <citation type="submission" date="2018-07" db="EMBL/GenBank/DDBJ databases">
        <title>Genomic Encyclopedia of Type Strains, Phase IV (KMG-IV): sequencing the most valuable type-strain genomes for metagenomic binning, comparative biology and taxonomic classification.</title>
        <authorList>
            <person name="Goeker M."/>
        </authorList>
    </citation>
    <scope>NUCLEOTIDE SEQUENCE [LARGE SCALE GENOMIC DNA]</scope>
    <source>
        <strain evidence="2 3">DSM 25281</strain>
    </source>
</reference>
<evidence type="ECO:0000313" key="3">
    <source>
        <dbReference type="Proteomes" id="UP000255326"/>
    </source>
</evidence>
<protein>
    <submittedName>
        <fullName evidence="2">Uncharacterized protein</fullName>
    </submittedName>
</protein>
<comment type="caution">
    <text evidence="2">The sequence shown here is derived from an EMBL/GenBank/DDBJ whole genome shotgun (WGS) entry which is preliminary data.</text>
</comment>
<gene>
    <name evidence="2" type="ORF">DFR59_10186</name>
</gene>
<dbReference type="AlphaFoldDB" id="A0A370GV78"/>
<organism evidence="2 3">
    <name type="scientific">Falsibacillus pallidus</name>
    <dbReference type="NCBI Taxonomy" id="493781"/>
    <lineage>
        <taxon>Bacteria</taxon>
        <taxon>Bacillati</taxon>
        <taxon>Bacillota</taxon>
        <taxon>Bacilli</taxon>
        <taxon>Bacillales</taxon>
        <taxon>Bacillaceae</taxon>
        <taxon>Falsibacillus</taxon>
    </lineage>
</organism>
<evidence type="ECO:0000256" key="1">
    <source>
        <dbReference type="SAM" id="MobiDB-lite"/>
    </source>
</evidence>
<proteinExistence type="predicted"/>
<dbReference type="EMBL" id="QQAY01000001">
    <property type="protein sequence ID" value="RDI47431.1"/>
    <property type="molecule type" value="Genomic_DNA"/>
</dbReference>
<evidence type="ECO:0000313" key="2">
    <source>
        <dbReference type="EMBL" id="RDI47431.1"/>
    </source>
</evidence>
<feature type="compositionally biased region" description="Basic and acidic residues" evidence="1">
    <location>
        <begin position="36"/>
        <end position="50"/>
    </location>
</feature>
<dbReference type="Proteomes" id="UP000255326">
    <property type="component" value="Unassembled WGS sequence"/>
</dbReference>
<dbReference type="RefSeq" id="WP_114743654.1">
    <property type="nucleotide sequence ID" value="NZ_QQAY01000001.1"/>
</dbReference>
<name>A0A370GV78_9BACI</name>
<keyword evidence="3" id="KW-1185">Reference proteome</keyword>
<feature type="region of interest" description="Disordered" evidence="1">
    <location>
        <begin position="34"/>
        <end position="100"/>
    </location>
</feature>
<sequence length="100" mass="11156">MSLKLVELQVAIPRTADASKAAENMLKQGAVINHEASNELEKEYDRKSRQVIENAKSNKTSDRNELSGQKDSAALGENKNPKEMNQAKHPYKGNTIDFSR</sequence>